<organism evidence="2">
    <name type="scientific">hydrothermal vent metagenome</name>
    <dbReference type="NCBI Taxonomy" id="652676"/>
    <lineage>
        <taxon>unclassified sequences</taxon>
        <taxon>metagenomes</taxon>
        <taxon>ecological metagenomes</taxon>
    </lineage>
</organism>
<gene>
    <name evidence="2" type="ORF">MNBD_ALPHA04-1825</name>
</gene>
<reference evidence="2" key="1">
    <citation type="submission" date="2018-06" db="EMBL/GenBank/DDBJ databases">
        <authorList>
            <person name="Zhirakovskaya E."/>
        </authorList>
    </citation>
    <scope>NUCLEOTIDE SEQUENCE</scope>
</reference>
<feature type="region of interest" description="Disordered" evidence="1">
    <location>
        <begin position="255"/>
        <end position="279"/>
    </location>
</feature>
<evidence type="ECO:0008006" key="3">
    <source>
        <dbReference type="Google" id="ProtNLM"/>
    </source>
</evidence>
<proteinExistence type="predicted"/>
<protein>
    <recommendedName>
        <fullName evidence="3">Glycine zipper domain-containing protein</fullName>
    </recommendedName>
</protein>
<dbReference type="EMBL" id="UOEF01000265">
    <property type="protein sequence ID" value="VAV98279.1"/>
    <property type="molecule type" value="Genomic_DNA"/>
</dbReference>
<evidence type="ECO:0000256" key="1">
    <source>
        <dbReference type="SAM" id="MobiDB-lite"/>
    </source>
</evidence>
<accession>A0A3B0S1X3</accession>
<feature type="non-terminal residue" evidence="2">
    <location>
        <position position="402"/>
    </location>
</feature>
<feature type="compositionally biased region" description="Basic and acidic residues" evidence="1">
    <location>
        <begin position="261"/>
        <end position="270"/>
    </location>
</feature>
<sequence length="402" mass="43175">MVRGWLAICIFVLLLCSVDADARKAVLITGNSGYEETGSLAHQSTEPVKADSKQAANIPSPIVSGLLERDPIIANPPMVALKSAIPNLPKDREVPPSQLSGIDLAYMTPTVAEPDLPKLPPTPVLDISTYPNCREDWQKISAPFDRADDTTRCTKLLDQFYSEILLPFRERMIQHQNQISKIYTDKVAGRMEYQAASRDRFYAEMIQEHGDSNPDGVNLAEYRATEARYQADRAYLQDRFCFNSGCNGYAVPDNSAKRAKSKDEGGEKDIAVNGKGPQKCKNARKGGGLLGGILGGVVGNAAGLGKVGTVLSSGLGAVLVGEIACQLTKDEQKEAAAATVEVTEKEEVGAVATWQSPTRAGVSGSSTVTALNTEPNGSKCLNITDVAIVEGVETRVSKRMCR</sequence>
<name>A0A3B0S1X3_9ZZZZ</name>
<dbReference type="AlphaFoldDB" id="A0A3B0S1X3"/>
<evidence type="ECO:0000313" key="2">
    <source>
        <dbReference type="EMBL" id="VAV98279.1"/>
    </source>
</evidence>